<name>A0ABD2ZPX1_9GENT</name>
<keyword evidence="3" id="KW-0238">DNA-binding</keyword>
<accession>A0ABD2ZPX1</accession>
<dbReference type="GO" id="GO:0003677">
    <property type="term" value="F:DNA binding"/>
    <property type="evidence" value="ECO:0007669"/>
    <property type="project" value="UniProtKB-KW"/>
</dbReference>
<dbReference type="InterPro" id="IPR036638">
    <property type="entry name" value="HLH_DNA-bd_sf"/>
</dbReference>
<dbReference type="PANTHER" id="PTHR13935">
    <property type="entry name" value="ACHAETE-SCUTE TRANSCRIPTION FACTOR-RELATED"/>
    <property type="match status" value="1"/>
</dbReference>
<evidence type="ECO:0000256" key="7">
    <source>
        <dbReference type="SAM" id="MobiDB-lite"/>
    </source>
</evidence>
<evidence type="ECO:0000256" key="6">
    <source>
        <dbReference type="SAM" id="Coils"/>
    </source>
</evidence>
<evidence type="ECO:0000259" key="8">
    <source>
        <dbReference type="PROSITE" id="PS50888"/>
    </source>
</evidence>
<keyword evidence="5" id="KW-0539">Nucleus</keyword>
<dbReference type="SUPFAM" id="SSF47459">
    <property type="entry name" value="HLH, helix-loop-helix DNA-binding domain"/>
    <property type="match status" value="1"/>
</dbReference>
<organism evidence="9 10">
    <name type="scientific">Cinchona calisaya</name>
    <dbReference type="NCBI Taxonomy" id="153742"/>
    <lineage>
        <taxon>Eukaryota</taxon>
        <taxon>Viridiplantae</taxon>
        <taxon>Streptophyta</taxon>
        <taxon>Embryophyta</taxon>
        <taxon>Tracheophyta</taxon>
        <taxon>Spermatophyta</taxon>
        <taxon>Magnoliopsida</taxon>
        <taxon>eudicotyledons</taxon>
        <taxon>Gunneridae</taxon>
        <taxon>Pentapetalae</taxon>
        <taxon>asterids</taxon>
        <taxon>lamiids</taxon>
        <taxon>Gentianales</taxon>
        <taxon>Rubiaceae</taxon>
        <taxon>Cinchonoideae</taxon>
        <taxon>Cinchoneae</taxon>
        <taxon>Cinchona</taxon>
    </lineage>
</organism>
<keyword evidence="4" id="KW-0804">Transcription</keyword>
<dbReference type="CDD" id="cd18914">
    <property type="entry name" value="bHLH_AtORG2_like"/>
    <property type="match status" value="1"/>
</dbReference>
<reference evidence="9 10" key="1">
    <citation type="submission" date="2024-11" db="EMBL/GenBank/DDBJ databases">
        <title>A near-complete genome assembly of Cinchona calisaya.</title>
        <authorList>
            <person name="Lian D.C."/>
            <person name="Zhao X.W."/>
            <person name="Wei L."/>
        </authorList>
    </citation>
    <scope>NUCLEOTIDE SEQUENCE [LARGE SCALE GENOMIC DNA]</scope>
    <source>
        <tissue evidence="9">Nenye</tissue>
    </source>
</reference>
<dbReference type="InterPro" id="IPR015660">
    <property type="entry name" value="MASH1/Ascl1a-like"/>
</dbReference>
<evidence type="ECO:0000256" key="3">
    <source>
        <dbReference type="ARBA" id="ARBA00023125"/>
    </source>
</evidence>
<gene>
    <name evidence="9" type="ORF">ACH5RR_019621</name>
</gene>
<feature type="coiled-coil region" evidence="6">
    <location>
        <begin position="107"/>
        <end position="134"/>
    </location>
</feature>
<dbReference type="AlphaFoldDB" id="A0ABD2ZPX1"/>
<dbReference type="Proteomes" id="UP001630127">
    <property type="component" value="Unassembled WGS sequence"/>
</dbReference>
<dbReference type="PROSITE" id="PS50888">
    <property type="entry name" value="BHLH"/>
    <property type="match status" value="1"/>
</dbReference>
<proteinExistence type="predicted"/>
<dbReference type="EMBL" id="JBJUIK010000008">
    <property type="protein sequence ID" value="KAL3521472.1"/>
    <property type="molecule type" value="Genomic_DNA"/>
</dbReference>
<feature type="domain" description="BHLH" evidence="8">
    <location>
        <begin position="65"/>
        <end position="117"/>
    </location>
</feature>
<dbReference type="Gene3D" id="4.10.280.10">
    <property type="entry name" value="Helix-loop-helix DNA-binding domain"/>
    <property type="match status" value="1"/>
</dbReference>
<evidence type="ECO:0000256" key="2">
    <source>
        <dbReference type="ARBA" id="ARBA00023015"/>
    </source>
</evidence>
<keyword evidence="10" id="KW-1185">Reference proteome</keyword>
<dbReference type="Pfam" id="PF00010">
    <property type="entry name" value="HLH"/>
    <property type="match status" value="1"/>
</dbReference>
<protein>
    <recommendedName>
        <fullName evidence="8">BHLH domain-containing protein</fullName>
    </recommendedName>
</protein>
<dbReference type="InterPro" id="IPR011598">
    <property type="entry name" value="bHLH_dom"/>
</dbReference>
<keyword evidence="2" id="KW-0805">Transcription regulation</keyword>
<comment type="caution">
    <text evidence="9">The sequence shown here is derived from an EMBL/GenBank/DDBJ whole genome shotgun (WGS) entry which is preliminary data.</text>
</comment>
<dbReference type="GO" id="GO:0006355">
    <property type="term" value="P:regulation of DNA-templated transcription"/>
    <property type="evidence" value="ECO:0007669"/>
    <property type="project" value="UniProtKB-ARBA"/>
</dbReference>
<dbReference type="PANTHER" id="PTHR13935:SF106">
    <property type="entry name" value="ACHAETE-SCUTE COMPLEX PROTEIN T5-RELATED"/>
    <property type="match status" value="1"/>
</dbReference>
<feature type="region of interest" description="Disordered" evidence="7">
    <location>
        <begin position="36"/>
        <end position="64"/>
    </location>
</feature>
<evidence type="ECO:0000256" key="5">
    <source>
        <dbReference type="ARBA" id="ARBA00023242"/>
    </source>
</evidence>
<evidence type="ECO:0000313" key="9">
    <source>
        <dbReference type="EMBL" id="KAL3521472.1"/>
    </source>
</evidence>
<dbReference type="GO" id="GO:0005634">
    <property type="term" value="C:nucleus"/>
    <property type="evidence" value="ECO:0007669"/>
    <property type="project" value="UniProtKB-SubCell"/>
</dbReference>
<evidence type="ECO:0000256" key="1">
    <source>
        <dbReference type="ARBA" id="ARBA00004123"/>
    </source>
</evidence>
<keyword evidence="6" id="KW-0175">Coiled coil</keyword>
<comment type="subcellular location">
    <subcellularLocation>
        <location evidence="1">Nucleus</location>
    </subcellularLocation>
</comment>
<evidence type="ECO:0000256" key="4">
    <source>
        <dbReference type="ARBA" id="ARBA00023163"/>
    </source>
</evidence>
<evidence type="ECO:0000313" key="10">
    <source>
        <dbReference type="Proteomes" id="UP001630127"/>
    </source>
</evidence>
<sequence>MYPFQQSNELENQIPYIPCQPDQILDNLVTFDNTSTLPPTIGKKQRRSSSEIQENGSQENEHNMLKRIMHRDIERQRRQEMANLHASLRSLLPVEYIKGKRAISDHMQAAVNYIQCLQKNINQLRARRDELVIENCNLSNTFNSENGSGSGSADKYCCLRDCASVTVSQGPDGVEVLISISPKEENFPISGVLKKLLDEGLNVVSCVSTTTDDIKVQNILAE</sequence>